<organism evidence="2 3">
    <name type="scientific">Actinacidiphila yanglinensis</name>
    <dbReference type="NCBI Taxonomy" id="310779"/>
    <lineage>
        <taxon>Bacteria</taxon>
        <taxon>Bacillati</taxon>
        <taxon>Actinomycetota</taxon>
        <taxon>Actinomycetes</taxon>
        <taxon>Kitasatosporales</taxon>
        <taxon>Streptomycetaceae</taxon>
        <taxon>Actinacidiphila</taxon>
    </lineage>
</organism>
<dbReference type="RefSeq" id="WP_103887131.1">
    <property type="nucleotide sequence ID" value="NZ_FNVU01000008.1"/>
</dbReference>
<evidence type="ECO:0000313" key="2">
    <source>
        <dbReference type="EMBL" id="SEG67658.1"/>
    </source>
</evidence>
<feature type="domain" description="Thioredoxin" evidence="1">
    <location>
        <begin position="9"/>
        <end position="108"/>
    </location>
</feature>
<dbReference type="CDD" id="cd02947">
    <property type="entry name" value="TRX_family"/>
    <property type="match status" value="1"/>
</dbReference>
<protein>
    <submittedName>
        <fullName evidence="2">Thioredoxin 1</fullName>
    </submittedName>
</protein>
<dbReference type="AlphaFoldDB" id="A0A1H6C3Z7"/>
<name>A0A1H6C3Z7_9ACTN</name>
<dbReference type="Gene3D" id="3.40.30.10">
    <property type="entry name" value="Glutaredoxin"/>
    <property type="match status" value="1"/>
</dbReference>
<reference evidence="2 3" key="1">
    <citation type="submission" date="2016-10" db="EMBL/GenBank/DDBJ databases">
        <authorList>
            <person name="de Groot N.N."/>
        </authorList>
    </citation>
    <scope>NUCLEOTIDE SEQUENCE [LARGE SCALE GENOMIC DNA]</scope>
    <source>
        <strain evidence="2 3">CGMCC 4.2023</strain>
    </source>
</reference>
<dbReference type="SUPFAM" id="SSF52833">
    <property type="entry name" value="Thioredoxin-like"/>
    <property type="match status" value="1"/>
</dbReference>
<dbReference type="Pfam" id="PF00085">
    <property type="entry name" value="Thioredoxin"/>
    <property type="match status" value="1"/>
</dbReference>
<dbReference type="InterPro" id="IPR036249">
    <property type="entry name" value="Thioredoxin-like_sf"/>
</dbReference>
<evidence type="ECO:0000259" key="1">
    <source>
        <dbReference type="Pfam" id="PF00085"/>
    </source>
</evidence>
<accession>A0A1H6C3Z7</accession>
<proteinExistence type="predicted"/>
<dbReference type="InterPro" id="IPR013766">
    <property type="entry name" value="Thioredoxin_domain"/>
</dbReference>
<dbReference type="EMBL" id="FNVU01000008">
    <property type="protein sequence ID" value="SEG67658.1"/>
    <property type="molecule type" value="Genomic_DNA"/>
</dbReference>
<dbReference type="OrthoDB" id="4225704at2"/>
<keyword evidence="3" id="KW-1185">Reference proteome</keyword>
<gene>
    <name evidence="2" type="ORF">SAMN05216223_1088</name>
</gene>
<evidence type="ECO:0000313" key="3">
    <source>
        <dbReference type="Proteomes" id="UP000236754"/>
    </source>
</evidence>
<sequence>MASRVHQPQEDAEFEFILARANVPVLAYFHGVWPKAAAACKAMDPLVNEVADTYQGRLIVLRSDIARCPGPVRRYGVTGAPSLVLIDRGEATAAASGPMSRAALVEFLGDMARSPATDGDEGAVVVE</sequence>
<dbReference type="Proteomes" id="UP000236754">
    <property type="component" value="Unassembled WGS sequence"/>
</dbReference>